<evidence type="ECO:0000313" key="2">
    <source>
        <dbReference type="EMBL" id="TPG74606.1"/>
    </source>
</evidence>
<protein>
    <submittedName>
        <fullName evidence="2">Uncharacterized protein</fullName>
    </submittedName>
</protein>
<comment type="caution">
    <text evidence="2">The sequence shown here is derived from an EMBL/GenBank/DDBJ whole genome shotgun (WGS) entry which is preliminary data.</text>
</comment>
<feature type="transmembrane region" description="Helical" evidence="1">
    <location>
        <begin position="12"/>
        <end position="36"/>
    </location>
</feature>
<keyword evidence="1" id="KW-1133">Transmembrane helix</keyword>
<name>A0A502HMG9_9PSED</name>
<accession>A0A502HMG9</accession>
<feature type="transmembrane region" description="Helical" evidence="1">
    <location>
        <begin position="48"/>
        <end position="66"/>
    </location>
</feature>
<dbReference type="Proteomes" id="UP000317933">
    <property type="component" value="Unassembled WGS sequence"/>
</dbReference>
<dbReference type="EMBL" id="RCZE01000012">
    <property type="protein sequence ID" value="TPG74606.1"/>
    <property type="molecule type" value="Genomic_DNA"/>
</dbReference>
<dbReference type="AlphaFoldDB" id="A0A502HMG9"/>
<reference evidence="2 3" key="1">
    <citation type="journal article" date="2019" name="Environ. Microbiol.">
        <title>Species interactions and distinct microbial communities in high Arctic permafrost affected cryosols are associated with the CH4 and CO2 gas fluxes.</title>
        <authorList>
            <person name="Altshuler I."/>
            <person name="Hamel J."/>
            <person name="Turney S."/>
            <person name="Magnuson E."/>
            <person name="Levesque R."/>
            <person name="Greer C."/>
            <person name="Whyte L.G."/>
        </authorList>
    </citation>
    <scope>NUCLEOTIDE SEQUENCE [LARGE SCALE GENOMIC DNA]</scope>
    <source>
        <strain evidence="2 3">E3</strain>
    </source>
</reference>
<organism evidence="2 3">
    <name type="scientific">Pseudomonas arsenicoxydans</name>
    <dbReference type="NCBI Taxonomy" id="702115"/>
    <lineage>
        <taxon>Bacteria</taxon>
        <taxon>Pseudomonadati</taxon>
        <taxon>Pseudomonadota</taxon>
        <taxon>Gammaproteobacteria</taxon>
        <taxon>Pseudomonadales</taxon>
        <taxon>Pseudomonadaceae</taxon>
        <taxon>Pseudomonas</taxon>
    </lineage>
</organism>
<sequence>MRKIRYRPHPLLAYPTQPVFLALLVSIPFLIMGALWRDGLLSTTTVAAAFDGTALLCLVMPVTSAWRAAAMEREYRGYLQVIADELSAPNLDDKRRQQLLVERSKLDDQFHFVHDRQGTLQKVKVIGVGMRLASRYLRKINKYINSFRLF</sequence>
<proteinExistence type="predicted"/>
<evidence type="ECO:0000256" key="1">
    <source>
        <dbReference type="SAM" id="Phobius"/>
    </source>
</evidence>
<gene>
    <name evidence="2" type="ORF">EAH78_23885</name>
</gene>
<keyword evidence="1" id="KW-0472">Membrane</keyword>
<dbReference type="RefSeq" id="WP_140669707.1">
    <property type="nucleotide sequence ID" value="NZ_RCZE01000012.1"/>
</dbReference>
<evidence type="ECO:0000313" key="3">
    <source>
        <dbReference type="Proteomes" id="UP000317933"/>
    </source>
</evidence>
<keyword evidence="1" id="KW-0812">Transmembrane</keyword>